<evidence type="ECO:0000256" key="7">
    <source>
        <dbReference type="SAM" id="Coils"/>
    </source>
</evidence>
<evidence type="ECO:0000256" key="4">
    <source>
        <dbReference type="ARBA" id="ARBA00022833"/>
    </source>
</evidence>
<reference evidence="9" key="1">
    <citation type="journal article" date="2019" name="Int. J. Syst. Evol. Microbiol.">
        <title>The Global Catalogue of Microorganisms (GCM) 10K type strain sequencing project: providing services to taxonomists for standard genome sequencing and annotation.</title>
        <authorList>
            <consortium name="The Broad Institute Genomics Platform"/>
            <consortium name="The Broad Institute Genome Sequencing Center for Infectious Disease"/>
            <person name="Wu L."/>
            <person name="Ma J."/>
        </authorList>
    </citation>
    <scope>NUCLEOTIDE SEQUENCE [LARGE SCALE GENOMIC DNA]</scope>
    <source>
        <strain evidence="9">CCM 8896</strain>
    </source>
</reference>
<keyword evidence="2 6" id="KW-0235">DNA replication</keyword>
<evidence type="ECO:0000256" key="3">
    <source>
        <dbReference type="ARBA" id="ARBA00022723"/>
    </source>
</evidence>
<comment type="subcellular location">
    <subcellularLocation>
        <location evidence="6">Cytoplasm</location>
        <location evidence="6">Nucleoid</location>
    </subcellularLocation>
    <text evidence="6">Localizes in tight foci, which correspond to the replisome at mid-cell throughout the cell cycle.</text>
</comment>
<dbReference type="EMBL" id="JBHTOP010000024">
    <property type="protein sequence ID" value="MFD1672316.1"/>
    <property type="molecule type" value="Genomic_DNA"/>
</dbReference>
<keyword evidence="3 6" id="KW-0479">Metal-binding</keyword>
<dbReference type="RefSeq" id="WP_125715887.1">
    <property type="nucleotide sequence ID" value="NZ_JBHTOP010000024.1"/>
</dbReference>
<sequence>MDNKDLYDQLQELEVSQTAQLAKLKGLQDHLAQILEQNSELKIENQHLRIRLQELEDTATDKDDPTKGLSKSRKHLEKLYEEGFHVCTYFYGSRRENKESCAFCLDVIYGDHQSR</sequence>
<keyword evidence="4 6" id="KW-0862">Zinc</keyword>
<keyword evidence="9" id="KW-1185">Reference proteome</keyword>
<feature type="binding site" evidence="6">
    <location>
        <position position="85"/>
    </location>
    <ligand>
        <name>Zn(2+)</name>
        <dbReference type="ChEBI" id="CHEBI:29105"/>
    </ligand>
</feature>
<keyword evidence="5 6" id="KW-0236">DNA replication inhibitor</keyword>
<keyword evidence="7" id="KW-0175">Coiled coil</keyword>
<dbReference type="PIRSF" id="PIRSF021439">
    <property type="entry name" value="DUF972"/>
    <property type="match status" value="1"/>
</dbReference>
<dbReference type="Pfam" id="PF06156">
    <property type="entry name" value="YabA"/>
    <property type="match status" value="1"/>
</dbReference>
<protein>
    <recommendedName>
        <fullName evidence="6">Replication initiation control protein YabA</fullName>
    </recommendedName>
</protein>
<feature type="binding site" evidence="6">
    <location>
        <position position="104"/>
    </location>
    <ligand>
        <name>Zn(2+)</name>
        <dbReference type="ChEBI" id="CHEBI:29105"/>
    </ligand>
</feature>
<organism evidence="8 9">
    <name type="scientific">Agrilactobacillus yilanensis</name>
    <dbReference type="NCBI Taxonomy" id="2485997"/>
    <lineage>
        <taxon>Bacteria</taxon>
        <taxon>Bacillati</taxon>
        <taxon>Bacillota</taxon>
        <taxon>Bacilli</taxon>
        <taxon>Lactobacillales</taxon>
        <taxon>Lactobacillaceae</taxon>
        <taxon>Agrilactobacillus</taxon>
    </lineage>
</organism>
<dbReference type="HAMAP" id="MF_01159">
    <property type="entry name" value="YabA"/>
    <property type="match status" value="1"/>
</dbReference>
<keyword evidence="1 6" id="KW-0963">Cytoplasm</keyword>
<comment type="function">
    <text evidence="6">Involved in control of chromosome replication initiation. Inhibits the cooperative binding of DnaA to the oriC region, thus negatively regulating initiation of chromosome replication. Inhibits the ability of DnaA-ATP to form a helix on DNA; does not disassemble preformed DnaA-DNA helices. Decreases the residence time of DnaA on the chromosome at its binding sites (oriC, replication forks and promoter-binding sites). Tethers DnaA to the replication machinery via the DNA polymerase beta sliding clamp subunit (dnaN). Associates with oriC and other DnaA targets on the chromosome in a DnaA-dependent manner.</text>
</comment>
<name>A0ABW4J7H8_9LACO</name>
<dbReference type="Proteomes" id="UP001597267">
    <property type="component" value="Unassembled WGS sequence"/>
</dbReference>
<accession>A0ABW4J7H8</accession>
<feature type="binding site" evidence="6">
    <location>
        <position position="101"/>
    </location>
    <ligand>
        <name>Zn(2+)</name>
        <dbReference type="ChEBI" id="CHEBI:29105"/>
    </ligand>
</feature>
<proteinExistence type="inferred from homology"/>
<evidence type="ECO:0000313" key="8">
    <source>
        <dbReference type="EMBL" id="MFD1672316.1"/>
    </source>
</evidence>
<comment type="subunit">
    <text evidence="6">Homotetramer. Interacts with both DnaA and DnaN, acting as a bridge between these two proteins.</text>
</comment>
<comment type="cofactor">
    <cofactor evidence="6">
        <name>Zn(2+)</name>
        <dbReference type="ChEBI" id="CHEBI:29105"/>
    </cofactor>
    <text evidence="6">Binds 1 zinc ion per subunit.</text>
</comment>
<evidence type="ECO:0000256" key="5">
    <source>
        <dbReference type="ARBA" id="ARBA00022880"/>
    </source>
</evidence>
<evidence type="ECO:0000313" key="9">
    <source>
        <dbReference type="Proteomes" id="UP001597267"/>
    </source>
</evidence>
<evidence type="ECO:0000256" key="6">
    <source>
        <dbReference type="HAMAP-Rule" id="MF_01159"/>
    </source>
</evidence>
<gene>
    <name evidence="6" type="primary">yabA</name>
    <name evidence="8" type="ORF">ACFQ5M_09425</name>
</gene>
<dbReference type="InterPro" id="IPR010377">
    <property type="entry name" value="YabA"/>
</dbReference>
<comment type="similarity">
    <text evidence="6">Belongs to the YabA family.</text>
</comment>
<feature type="binding site" evidence="6">
    <location>
        <position position="87"/>
    </location>
    <ligand>
        <name>Zn(2+)</name>
        <dbReference type="ChEBI" id="CHEBI:29105"/>
    </ligand>
</feature>
<comment type="caution">
    <text evidence="8">The sequence shown here is derived from an EMBL/GenBank/DDBJ whole genome shotgun (WGS) entry which is preliminary data.</text>
</comment>
<evidence type="ECO:0000256" key="1">
    <source>
        <dbReference type="ARBA" id="ARBA00022490"/>
    </source>
</evidence>
<evidence type="ECO:0000256" key="2">
    <source>
        <dbReference type="ARBA" id="ARBA00022705"/>
    </source>
</evidence>
<feature type="coiled-coil region" evidence="7">
    <location>
        <begin position="24"/>
        <end position="58"/>
    </location>
</feature>